<sequence>MGRGLTGVGWLYSKLMTNDTSASLIDKLGRKYLWWRPVDGLPFSEDRIVAQIMNLGTYDDVLQLEAALGHAHLADIMLRAEPGWFSDRSWEFWRGRLSFAMGAELPDKALRRDFHAATL</sequence>
<organism evidence="1 2">
    <name type="scientific">Bradyrhizobium daqingense</name>
    <dbReference type="NCBI Taxonomy" id="993502"/>
    <lineage>
        <taxon>Bacteria</taxon>
        <taxon>Pseudomonadati</taxon>
        <taxon>Pseudomonadota</taxon>
        <taxon>Alphaproteobacteria</taxon>
        <taxon>Hyphomicrobiales</taxon>
        <taxon>Nitrobacteraceae</taxon>
        <taxon>Bradyrhizobium</taxon>
    </lineage>
</organism>
<evidence type="ECO:0000313" key="1">
    <source>
        <dbReference type="EMBL" id="TWH97376.1"/>
    </source>
</evidence>
<reference evidence="1 2" key="1">
    <citation type="journal article" date="2015" name="Stand. Genomic Sci.">
        <title>Genomic Encyclopedia of Bacterial and Archaeal Type Strains, Phase III: the genomes of soil and plant-associated and newly described type strains.</title>
        <authorList>
            <person name="Whitman W.B."/>
            <person name="Woyke T."/>
            <person name="Klenk H.P."/>
            <person name="Zhou Y."/>
            <person name="Lilburn T.G."/>
            <person name="Beck B.J."/>
            <person name="De Vos P."/>
            <person name="Vandamme P."/>
            <person name="Eisen J.A."/>
            <person name="Garrity G."/>
            <person name="Hugenholtz P."/>
            <person name="Kyrpides N.C."/>
        </authorList>
    </citation>
    <scope>NUCLEOTIDE SEQUENCE [LARGE SCALE GENOMIC DNA]</scope>
    <source>
        <strain evidence="1 2">CGMCC 1.10947</strain>
    </source>
</reference>
<comment type="caution">
    <text evidence="1">The sequence shown here is derived from an EMBL/GenBank/DDBJ whole genome shotgun (WGS) entry which is preliminary data.</text>
</comment>
<gene>
    <name evidence="1" type="ORF">IQ17_06259</name>
</gene>
<dbReference type="AlphaFoldDB" id="A0A562KPS3"/>
<dbReference type="EMBL" id="VLKL01000026">
    <property type="protein sequence ID" value="TWH97376.1"/>
    <property type="molecule type" value="Genomic_DNA"/>
</dbReference>
<proteinExistence type="predicted"/>
<name>A0A562KPS3_9BRAD</name>
<accession>A0A562KPS3</accession>
<protein>
    <submittedName>
        <fullName evidence="1">Uncharacterized protein</fullName>
    </submittedName>
</protein>
<dbReference type="Proteomes" id="UP000317176">
    <property type="component" value="Unassembled WGS sequence"/>
</dbReference>
<evidence type="ECO:0000313" key="2">
    <source>
        <dbReference type="Proteomes" id="UP000317176"/>
    </source>
</evidence>
<keyword evidence="2" id="KW-1185">Reference proteome</keyword>